<organism evidence="3 4">
    <name type="scientific">Thielaviopsis punctulata</name>
    <dbReference type="NCBI Taxonomy" id="72032"/>
    <lineage>
        <taxon>Eukaryota</taxon>
        <taxon>Fungi</taxon>
        <taxon>Dikarya</taxon>
        <taxon>Ascomycota</taxon>
        <taxon>Pezizomycotina</taxon>
        <taxon>Sordariomycetes</taxon>
        <taxon>Hypocreomycetidae</taxon>
        <taxon>Microascales</taxon>
        <taxon>Ceratocystidaceae</taxon>
        <taxon>Thielaviopsis</taxon>
    </lineage>
</organism>
<dbReference type="Pfam" id="PF09816">
    <property type="entry name" value="EAF"/>
    <property type="match status" value="1"/>
</dbReference>
<dbReference type="InterPro" id="IPR019194">
    <property type="entry name" value="Tscrpt_elong_fac_Eaf_N"/>
</dbReference>
<keyword evidence="4" id="KW-1185">Reference proteome</keyword>
<name>A0A0F4ZJN5_9PEZI</name>
<evidence type="ECO:0000256" key="1">
    <source>
        <dbReference type="SAM" id="MobiDB-lite"/>
    </source>
</evidence>
<feature type="domain" description="Transcription elongation factor Eaf N-terminal" evidence="2">
    <location>
        <begin position="16"/>
        <end position="116"/>
    </location>
</feature>
<feature type="region of interest" description="Disordered" evidence="1">
    <location>
        <begin position="134"/>
        <end position="258"/>
    </location>
</feature>
<reference evidence="3 4" key="1">
    <citation type="submission" date="2015-03" db="EMBL/GenBank/DDBJ databases">
        <authorList>
            <person name="Radwan O."/>
            <person name="Al-Naeli F.A."/>
            <person name="Rendon G.A."/>
            <person name="Fields C."/>
        </authorList>
    </citation>
    <scope>NUCLEOTIDE SEQUENCE [LARGE SCALE GENOMIC DNA]</scope>
    <source>
        <strain evidence="3">CR-DP1</strain>
    </source>
</reference>
<feature type="compositionally biased region" description="Acidic residues" evidence="1">
    <location>
        <begin position="328"/>
        <end position="363"/>
    </location>
</feature>
<dbReference type="EMBL" id="LAEV01000286">
    <property type="protein sequence ID" value="KKA30732.1"/>
    <property type="molecule type" value="Genomic_DNA"/>
</dbReference>
<feature type="compositionally biased region" description="Acidic residues" evidence="1">
    <location>
        <begin position="281"/>
        <end position="303"/>
    </location>
</feature>
<dbReference type="Proteomes" id="UP000033483">
    <property type="component" value="Unassembled WGS sequence"/>
</dbReference>
<feature type="compositionally biased region" description="Acidic residues" evidence="1">
    <location>
        <begin position="224"/>
        <end position="235"/>
    </location>
</feature>
<feature type="compositionally biased region" description="Low complexity" evidence="1">
    <location>
        <begin position="138"/>
        <end position="151"/>
    </location>
</feature>
<evidence type="ECO:0000259" key="2">
    <source>
        <dbReference type="Pfam" id="PF09816"/>
    </source>
</evidence>
<dbReference type="AlphaFoldDB" id="A0A0F4ZJN5"/>
<feature type="region of interest" description="Disordered" evidence="1">
    <location>
        <begin position="275"/>
        <end position="392"/>
    </location>
</feature>
<protein>
    <recommendedName>
        <fullName evidence="2">Transcription elongation factor Eaf N-terminal domain-containing protein</fullName>
    </recommendedName>
</protein>
<accession>A0A0F4ZJN5</accession>
<proteinExistence type="predicted"/>
<dbReference type="OrthoDB" id="125903at2759"/>
<comment type="caution">
    <text evidence="3">The sequence shown here is derived from an EMBL/GenBank/DDBJ whole genome shotgun (WGS) entry which is preliminary data.</text>
</comment>
<sequence>MSIPASLIDPTLTGEYPVILSDALMGTTAKEIFTGLRYNHKPQEAAPTQARLKPTIPGNTTSYDLSHNDDSGGKYMYSGARTTDDSQYVLYFDPKHKAFVLDKVDSTFHLNLKNTPTEDTKALEKKFSQLDTNGDVLPAGAKAAPAAPAKPAKGDAKETKKAATKKAAPKPVKEARRKAPTKKEKAAAAPLVLPTMQPEETKPKPKAAAAEPAPKPKKAPGQFLDDDDDDDDDMDNFLTVEYPGADKGAPPPTMNAPAFLTANFSDFIKKREEARLRGELEGGEADEDEDDDGFFDPSDDEQREDVAATNSNDLFNRTLEADKMTVEDAAEVEEDDEEDEDEEEEEEAEEDEVEEAEEDDLMAEFEKQLNEEDRRRSSASADDNESVVSEAE</sequence>
<evidence type="ECO:0000313" key="4">
    <source>
        <dbReference type="Proteomes" id="UP000033483"/>
    </source>
</evidence>
<evidence type="ECO:0000313" key="3">
    <source>
        <dbReference type="EMBL" id="KKA30732.1"/>
    </source>
</evidence>
<feature type="compositionally biased region" description="Basic and acidic residues" evidence="1">
    <location>
        <begin position="152"/>
        <end position="161"/>
    </location>
</feature>
<feature type="compositionally biased region" description="Basic and acidic residues" evidence="1">
    <location>
        <begin position="364"/>
        <end position="376"/>
    </location>
</feature>
<gene>
    <name evidence="3" type="ORF">TD95_003489</name>
</gene>
<feature type="region of interest" description="Disordered" evidence="1">
    <location>
        <begin position="44"/>
        <end position="67"/>
    </location>
</feature>